<feature type="transmembrane region" description="Helical" evidence="1">
    <location>
        <begin position="221"/>
        <end position="239"/>
    </location>
</feature>
<feature type="transmembrane region" description="Helical" evidence="1">
    <location>
        <begin position="129"/>
        <end position="153"/>
    </location>
</feature>
<reference evidence="3" key="1">
    <citation type="journal article" date="2019" name="Int. J. Syst. Evol. Microbiol.">
        <title>The Global Catalogue of Microorganisms (GCM) 10K type strain sequencing project: providing services to taxonomists for standard genome sequencing and annotation.</title>
        <authorList>
            <consortium name="The Broad Institute Genomics Platform"/>
            <consortium name="The Broad Institute Genome Sequencing Center for Infectious Disease"/>
            <person name="Wu L."/>
            <person name="Ma J."/>
        </authorList>
    </citation>
    <scope>NUCLEOTIDE SEQUENCE [LARGE SCALE GENOMIC DNA]</scope>
    <source>
        <strain evidence="3">CCUG 37865</strain>
    </source>
</reference>
<evidence type="ECO:0008006" key="4">
    <source>
        <dbReference type="Google" id="ProtNLM"/>
    </source>
</evidence>
<accession>A0ABV8WV73</accession>
<proteinExistence type="predicted"/>
<protein>
    <recommendedName>
        <fullName evidence="4">ABC transporter permease</fullName>
    </recommendedName>
</protein>
<feature type="transmembrane region" description="Helical" evidence="1">
    <location>
        <begin position="57"/>
        <end position="75"/>
    </location>
</feature>
<keyword evidence="1" id="KW-0472">Membrane</keyword>
<dbReference type="EMBL" id="JBHSDT010000002">
    <property type="protein sequence ID" value="MFC4401964.1"/>
    <property type="molecule type" value="Genomic_DNA"/>
</dbReference>
<gene>
    <name evidence="2" type="ORF">ACFOY7_02485</name>
</gene>
<keyword evidence="1" id="KW-0812">Transmembrane</keyword>
<organism evidence="2 3">
    <name type="scientific">Gracilibacillus xinjiangensis</name>
    <dbReference type="NCBI Taxonomy" id="1193282"/>
    <lineage>
        <taxon>Bacteria</taxon>
        <taxon>Bacillati</taxon>
        <taxon>Bacillota</taxon>
        <taxon>Bacilli</taxon>
        <taxon>Bacillales</taxon>
        <taxon>Bacillaceae</taxon>
        <taxon>Gracilibacillus</taxon>
    </lineage>
</organism>
<comment type="caution">
    <text evidence="2">The sequence shown here is derived from an EMBL/GenBank/DDBJ whole genome shotgun (WGS) entry which is preliminary data.</text>
</comment>
<feature type="transmembrane region" description="Helical" evidence="1">
    <location>
        <begin position="192"/>
        <end position="215"/>
    </location>
</feature>
<evidence type="ECO:0000313" key="2">
    <source>
        <dbReference type="EMBL" id="MFC4401964.1"/>
    </source>
</evidence>
<feature type="transmembrane region" description="Helical" evidence="1">
    <location>
        <begin position="87"/>
        <end position="108"/>
    </location>
</feature>
<dbReference type="Proteomes" id="UP001595882">
    <property type="component" value="Unassembled WGS sequence"/>
</dbReference>
<evidence type="ECO:0000313" key="3">
    <source>
        <dbReference type="Proteomes" id="UP001595882"/>
    </source>
</evidence>
<dbReference type="RefSeq" id="WP_390249082.1">
    <property type="nucleotide sequence ID" value="NZ_JBHSDT010000002.1"/>
</dbReference>
<feature type="transmembrane region" description="Helical" evidence="1">
    <location>
        <begin position="159"/>
        <end position="180"/>
    </location>
</feature>
<sequence>MKKPNRKIPYPDEIEINKEISSILTEGIDKRANFWSFLHTMYRQLGFRFIFRDLTEIIYTIILSLFVVITLLMSLSDLLTWAEWNVYTTIFTLSPITYLLFAYFFFIIQKQKPTYEVEMVCKYNLYQLAAFRMLTFSIVSMLLNSVFILGLMIEESIHFGYAFLLSSSSLFLYAVIFLYIQLYVQSRLVKLLLAIGWVIGNMLASIFSEELYILLLQQIPLYIYGMIIIGSFVLYLKGLKKLLFASQRGRMS</sequence>
<evidence type="ECO:0000256" key="1">
    <source>
        <dbReference type="SAM" id="Phobius"/>
    </source>
</evidence>
<keyword evidence="3" id="KW-1185">Reference proteome</keyword>
<name>A0ABV8WV73_9BACI</name>
<keyword evidence="1" id="KW-1133">Transmembrane helix</keyword>